<feature type="compositionally biased region" description="Acidic residues" evidence="1">
    <location>
        <begin position="22"/>
        <end position="52"/>
    </location>
</feature>
<evidence type="ECO:0000313" key="3">
    <source>
        <dbReference type="Proteomes" id="UP000253845"/>
    </source>
</evidence>
<gene>
    <name evidence="2" type="ORF">M747DRAFT_289041</name>
</gene>
<evidence type="ECO:0000313" key="2">
    <source>
        <dbReference type="EMBL" id="RDH15174.1"/>
    </source>
</evidence>
<proteinExistence type="predicted"/>
<name>A0A370BHW4_ASPNG</name>
<sequence length="663" mass="75987">MESDGEKVKVDRESLKRSRMEFEDDGLTEDGSEYNGIDDSEEEEWWKEDDSEDLGHEQDIEEHEYTTSGGTARTVRIRLFLTNEADEETDKSSWMRNFVAECTCDGVVVATALARYIHREAMRSEFWEKMEVPSEETCDVAFHVFDRYGTVKAKYKDHPVQKGTGVWGNELDHGPLFLIENLHITTLNLRRKGLGQKIVSLLLNKARLFCLDDKPDGEHADYVYGSSEAFELAWTLHALVSPGILTADTKSQLVGKSAEERLTTRARIQSGVIDFWRSCGFRRIGASRCFAFSFDSQHQSRTLAASSDFDLRRSDAEDLEIEQFEVRYERDPFTDVKEMRMKRLRDALPLHHAALTLMDEELKAFFAAHADDKIGWDRVSNSEATLLHLTACEFKPLSTQWLLENVRHADCWKTARNIDGYTPLEALQETLETMRTRKGYGLFRVLHISDHFEGYPEAAVSCLSLLSGRDALDSNRACLRYGCTCGGCLKGFLSARMRSSLIFQGEFMYDHMQDGINDGGFWVEFNDFRLKHLDFDVRKNLKTNKSLRKGFVKSFQIAVECLKAKKVPTAETLEWCRKNRSEWPPDTKNYLRRTGTQMGCRAVLLYMFDAAREEDIKAGDGLCQRTLKKEWSDLPTCRNDHEFGFVARACGYGGDNFISLPCW</sequence>
<dbReference type="VEuPathDB" id="FungiDB:M747DRAFT_289041"/>
<protein>
    <submittedName>
        <fullName evidence="2">Uncharacterized protein</fullName>
    </submittedName>
</protein>
<accession>A0A370BHW4</accession>
<feature type="compositionally biased region" description="Basic and acidic residues" evidence="1">
    <location>
        <begin position="1"/>
        <end position="21"/>
    </location>
</feature>
<reference evidence="2 3" key="1">
    <citation type="submission" date="2018-07" db="EMBL/GenBank/DDBJ databases">
        <title>Section-level genome sequencing of Aspergillus section Nigri to investigate inter- and intra-species variation.</title>
        <authorList>
            <consortium name="DOE Joint Genome Institute"/>
            <person name="Vesth T.C."/>
            <person name="Nybo J.L."/>
            <person name="Theobald S."/>
            <person name="Frisvad J.C."/>
            <person name="Larsen T.O."/>
            <person name="Nielsen K.F."/>
            <person name="Hoof J.B."/>
            <person name="Brandl J."/>
            <person name="Salamov A."/>
            <person name="Riley R."/>
            <person name="Gladden J.M."/>
            <person name="Phatale P."/>
            <person name="Nielsen M.T."/>
            <person name="Lyhne E.K."/>
            <person name="Kogle M.E."/>
            <person name="Strasser K."/>
            <person name="McDonnell E."/>
            <person name="Barry K."/>
            <person name="Clum A."/>
            <person name="Chen C."/>
            <person name="Nolan M."/>
            <person name="Sandor L."/>
            <person name="Kuo A."/>
            <person name="Lipzen A."/>
            <person name="Hainaut M."/>
            <person name="Drula E."/>
            <person name="Tsang A."/>
            <person name="Magnuson J.K."/>
            <person name="Henrissat B."/>
            <person name="Wiebenga A."/>
            <person name="Simmons B.A."/>
            <person name="Makela M.R."/>
            <person name="De vries R.P."/>
            <person name="Grigoriev I.V."/>
            <person name="Mortensen U.H."/>
            <person name="Baker S.E."/>
            <person name="Andersen M.R."/>
        </authorList>
    </citation>
    <scope>NUCLEOTIDE SEQUENCE [LARGE SCALE GENOMIC DNA]</scope>
    <source>
        <strain evidence="2 3">ATCC 13496</strain>
    </source>
</reference>
<dbReference type="AlphaFoldDB" id="A0A370BHW4"/>
<dbReference type="EMBL" id="KZ851952">
    <property type="protein sequence ID" value="RDH15174.1"/>
    <property type="molecule type" value="Genomic_DNA"/>
</dbReference>
<evidence type="ECO:0000256" key="1">
    <source>
        <dbReference type="SAM" id="MobiDB-lite"/>
    </source>
</evidence>
<dbReference type="Proteomes" id="UP000253845">
    <property type="component" value="Unassembled WGS sequence"/>
</dbReference>
<organism evidence="2 3">
    <name type="scientific">Aspergillus niger ATCC 13496</name>
    <dbReference type="NCBI Taxonomy" id="1353008"/>
    <lineage>
        <taxon>Eukaryota</taxon>
        <taxon>Fungi</taxon>
        <taxon>Dikarya</taxon>
        <taxon>Ascomycota</taxon>
        <taxon>Pezizomycotina</taxon>
        <taxon>Eurotiomycetes</taxon>
        <taxon>Eurotiomycetidae</taxon>
        <taxon>Eurotiales</taxon>
        <taxon>Aspergillaceae</taxon>
        <taxon>Aspergillus</taxon>
        <taxon>Aspergillus subgen. Circumdati</taxon>
    </lineage>
</organism>
<feature type="region of interest" description="Disordered" evidence="1">
    <location>
        <begin position="1"/>
        <end position="54"/>
    </location>
</feature>